<dbReference type="GO" id="GO:0055085">
    <property type="term" value="P:transmembrane transport"/>
    <property type="evidence" value="ECO:0007669"/>
    <property type="project" value="InterPro"/>
</dbReference>
<evidence type="ECO:0000256" key="2">
    <source>
        <dbReference type="ARBA" id="ARBA00006375"/>
    </source>
</evidence>
<dbReference type="FunFam" id="1.50.40.10:FF:000016">
    <property type="entry name" value="Solute carrier family 25 member 23"/>
    <property type="match status" value="1"/>
</dbReference>
<dbReference type="EMBL" id="LGRX02010823">
    <property type="protein sequence ID" value="KAK3269643.1"/>
    <property type="molecule type" value="Genomic_DNA"/>
</dbReference>
<dbReference type="PROSITE" id="PS50920">
    <property type="entry name" value="SOLCAR"/>
    <property type="match status" value="6"/>
</dbReference>
<dbReference type="InterPro" id="IPR023395">
    <property type="entry name" value="MCP_dom_sf"/>
</dbReference>
<dbReference type="AlphaFoldDB" id="A0AAE0L2H9"/>
<evidence type="ECO:0000313" key="14">
    <source>
        <dbReference type="Proteomes" id="UP001190700"/>
    </source>
</evidence>
<evidence type="ECO:0000256" key="6">
    <source>
        <dbReference type="ARBA" id="ARBA00022737"/>
    </source>
</evidence>
<evidence type="ECO:0000256" key="7">
    <source>
        <dbReference type="ARBA" id="ARBA00022792"/>
    </source>
</evidence>
<dbReference type="InterPro" id="IPR002067">
    <property type="entry name" value="MCP"/>
</dbReference>
<evidence type="ECO:0008006" key="15">
    <source>
        <dbReference type="Google" id="ProtNLM"/>
    </source>
</evidence>
<evidence type="ECO:0000256" key="4">
    <source>
        <dbReference type="ARBA" id="ARBA00022692"/>
    </source>
</evidence>
<dbReference type="Pfam" id="PF00153">
    <property type="entry name" value="Mito_carr"/>
    <property type="match status" value="6"/>
</dbReference>
<feature type="repeat" description="Solcar" evidence="12">
    <location>
        <begin position="428"/>
        <end position="511"/>
    </location>
</feature>
<keyword evidence="4 12" id="KW-0812">Transmembrane</keyword>
<feature type="repeat" description="Solcar" evidence="12">
    <location>
        <begin position="331"/>
        <end position="418"/>
    </location>
</feature>
<dbReference type="PRINTS" id="PR00926">
    <property type="entry name" value="MITOCARRIER"/>
</dbReference>
<feature type="repeat" description="Solcar" evidence="12">
    <location>
        <begin position="202"/>
        <end position="302"/>
    </location>
</feature>
<evidence type="ECO:0000256" key="9">
    <source>
        <dbReference type="ARBA" id="ARBA00022989"/>
    </source>
</evidence>
<keyword evidence="8" id="KW-0106">Calcium</keyword>
<accession>A0AAE0L2H9</accession>
<evidence type="ECO:0000256" key="3">
    <source>
        <dbReference type="ARBA" id="ARBA00022448"/>
    </source>
</evidence>
<comment type="subcellular location">
    <subcellularLocation>
        <location evidence="1">Mitochondrion inner membrane</location>
        <topology evidence="1">Multi-pass membrane protein</topology>
    </subcellularLocation>
</comment>
<sequence length="612" mass="66765">MAPSESAASTLPENNPLNAIFAGALAGGLSKTVTAPLDRIKIIYQVDRGSHFTLLGGFRTAETIVRKEGFLGLWRGHGAELSRILPYSAISFYSFTQFNDFLEEQTQDKGYHLRFIAGAGAGAAATLSTYPLDLLRARLAVQAYPNYFSGLKDILKTEGMAGLFHGLHPTLLGMIPYAGLSFATFDTAKSHLRNIYGSDQEIPTHVRLATGGVAGIVAQTGAYPFNVIRRRMQVQALQHAADVDSHSMSGFGKYRSVFGALASIYKTEGLQNGLFKGMTLTWVKGPIVTGVAFCANDILRLRLTTFSQDLAGLTDLFTNPAPVTYSERRQLSAVEGLVAGGVAGAIAKTTIAPGDRVKIIYQVDPKMTFTFRNAWRTAQEIVRQDGVAGLWRGNCAMMPRVFVSAGISYMSFDRYENLLAHRVFCKEKDVQTRFLAGAAAGATATTVAYPFDLLRARAAVQRSSQRVSYFQLIQMQKGGARGFFKGLLPTLLGIMPYAGISFATYETLKARIRNQYNLQSDAEITTLQRLSSGCMAGLIAQSATYPLDIVRRRMQVGTAEKSMAATLSCIYRAEGMRGLYKGLTMNWLKGPIAVAISFTVNDTFKHLLQQLK</sequence>
<keyword evidence="9" id="KW-1133">Transmembrane helix</keyword>
<reference evidence="13 14" key="1">
    <citation type="journal article" date="2015" name="Genome Biol. Evol.">
        <title>Comparative Genomics of a Bacterivorous Green Alga Reveals Evolutionary Causalities and Consequences of Phago-Mixotrophic Mode of Nutrition.</title>
        <authorList>
            <person name="Burns J.A."/>
            <person name="Paasch A."/>
            <person name="Narechania A."/>
            <person name="Kim E."/>
        </authorList>
    </citation>
    <scope>NUCLEOTIDE SEQUENCE [LARGE SCALE GENOMIC DNA]</scope>
    <source>
        <strain evidence="13 14">PLY_AMNH</strain>
    </source>
</reference>
<evidence type="ECO:0000256" key="11">
    <source>
        <dbReference type="ARBA" id="ARBA00023136"/>
    </source>
</evidence>
<keyword evidence="5" id="KW-0479">Metal-binding</keyword>
<feature type="repeat" description="Solcar" evidence="12">
    <location>
        <begin position="109"/>
        <end position="191"/>
    </location>
</feature>
<evidence type="ECO:0000256" key="10">
    <source>
        <dbReference type="ARBA" id="ARBA00023128"/>
    </source>
</evidence>
<evidence type="ECO:0000256" key="5">
    <source>
        <dbReference type="ARBA" id="ARBA00022723"/>
    </source>
</evidence>
<dbReference type="Proteomes" id="UP001190700">
    <property type="component" value="Unassembled WGS sequence"/>
</dbReference>
<evidence type="ECO:0000256" key="8">
    <source>
        <dbReference type="ARBA" id="ARBA00022837"/>
    </source>
</evidence>
<keyword evidence="3" id="KW-0813">Transport</keyword>
<dbReference type="GO" id="GO:0046872">
    <property type="term" value="F:metal ion binding"/>
    <property type="evidence" value="ECO:0007669"/>
    <property type="project" value="UniProtKB-KW"/>
</dbReference>
<evidence type="ECO:0000313" key="13">
    <source>
        <dbReference type="EMBL" id="KAK3269643.1"/>
    </source>
</evidence>
<keyword evidence="10" id="KW-0496">Mitochondrion</keyword>
<gene>
    <name evidence="13" type="ORF">CYMTET_21933</name>
</gene>
<dbReference type="Gene3D" id="1.50.40.10">
    <property type="entry name" value="Mitochondrial carrier domain"/>
    <property type="match status" value="2"/>
</dbReference>
<keyword evidence="14" id="KW-1185">Reference proteome</keyword>
<keyword evidence="7" id="KW-0999">Mitochondrion inner membrane</keyword>
<comment type="caution">
    <text evidence="13">The sequence shown here is derived from an EMBL/GenBank/DDBJ whole genome shotgun (WGS) entry which is preliminary data.</text>
</comment>
<name>A0AAE0L2H9_9CHLO</name>
<dbReference type="SUPFAM" id="SSF103506">
    <property type="entry name" value="Mitochondrial carrier"/>
    <property type="match status" value="2"/>
</dbReference>
<evidence type="ECO:0000256" key="1">
    <source>
        <dbReference type="ARBA" id="ARBA00004448"/>
    </source>
</evidence>
<dbReference type="InterPro" id="IPR018108">
    <property type="entry name" value="MCP_transmembrane"/>
</dbReference>
<keyword evidence="11 12" id="KW-0472">Membrane</keyword>
<keyword evidence="6" id="KW-0677">Repeat</keyword>
<comment type="similarity">
    <text evidence="2">Belongs to the mitochondrial carrier (TC 2.A.29) family.</text>
</comment>
<proteinExistence type="inferred from homology"/>
<feature type="repeat" description="Solcar" evidence="12">
    <location>
        <begin position="14"/>
        <end position="101"/>
    </location>
</feature>
<organism evidence="13 14">
    <name type="scientific">Cymbomonas tetramitiformis</name>
    <dbReference type="NCBI Taxonomy" id="36881"/>
    <lineage>
        <taxon>Eukaryota</taxon>
        <taxon>Viridiplantae</taxon>
        <taxon>Chlorophyta</taxon>
        <taxon>Pyramimonadophyceae</taxon>
        <taxon>Pyramimonadales</taxon>
        <taxon>Pyramimonadaceae</taxon>
        <taxon>Cymbomonas</taxon>
    </lineage>
</organism>
<dbReference type="PANTHER" id="PTHR24089">
    <property type="entry name" value="SOLUTE CARRIER FAMILY 25"/>
    <property type="match status" value="1"/>
</dbReference>
<dbReference type="GO" id="GO:0005743">
    <property type="term" value="C:mitochondrial inner membrane"/>
    <property type="evidence" value="ECO:0007669"/>
    <property type="project" value="UniProtKB-SubCell"/>
</dbReference>
<evidence type="ECO:0000256" key="12">
    <source>
        <dbReference type="PROSITE-ProRule" id="PRU00282"/>
    </source>
</evidence>
<feature type="repeat" description="Solcar" evidence="12">
    <location>
        <begin position="524"/>
        <end position="607"/>
    </location>
</feature>
<protein>
    <recommendedName>
        <fullName evidence="15">Mitochondrial carrier protein</fullName>
    </recommendedName>
</protein>